<dbReference type="InterPro" id="IPR036397">
    <property type="entry name" value="RNaseH_sf"/>
</dbReference>
<evidence type="ECO:0000313" key="2">
    <source>
        <dbReference type="EMBL" id="ADO19266.1"/>
    </source>
</evidence>
<reference evidence="2" key="1">
    <citation type="journal article" date="2011" name="Acta Physiol. Plant.">
        <title>An investigation on the genetic background of Nostoc flagelliforme by similarity analysis of its partial genomic DNA and phylogenetic comparison of deduced related species.</title>
        <authorList>
            <person name="Gao X."/>
            <person name="Liu K."/>
            <person name="Qiu B.S."/>
        </authorList>
    </citation>
    <scope>NUCLEOTIDE SEQUENCE</scope>
    <source>
        <strain evidence="2">Sunitezuoqi</strain>
    </source>
</reference>
<dbReference type="PANTHER" id="PTHR46564:SF1">
    <property type="entry name" value="TRANSPOSASE"/>
    <property type="match status" value="1"/>
</dbReference>
<dbReference type="Pfam" id="PF13358">
    <property type="entry name" value="DDE_3"/>
    <property type="match status" value="1"/>
</dbReference>
<sequence length="124" mass="13996">MCRFLSKQNLTLKKKTFRSTQAITESGQQKRLDYWTKIRGVEPDDLIFIDEMGVLLGLESTCGRSLKGQRAYALKPFYRGTKITVIGAITNQGVLAMQTMPGSMKGEDFRTFMQNKVVPKLELG</sequence>
<dbReference type="GO" id="GO:0003676">
    <property type="term" value="F:nucleic acid binding"/>
    <property type="evidence" value="ECO:0007669"/>
    <property type="project" value="InterPro"/>
</dbReference>
<name>E7DQA8_9NOSO</name>
<evidence type="ECO:0000259" key="1">
    <source>
        <dbReference type="Pfam" id="PF13358"/>
    </source>
</evidence>
<dbReference type="EMBL" id="HQ291154">
    <property type="protein sequence ID" value="ADO19266.1"/>
    <property type="molecule type" value="Genomic_DNA"/>
</dbReference>
<organism evidence="2">
    <name type="scientific">Nostoc flagelliforme str. Sunitezuoqi</name>
    <dbReference type="NCBI Taxonomy" id="676037"/>
    <lineage>
        <taxon>Bacteria</taxon>
        <taxon>Bacillati</taxon>
        <taxon>Cyanobacteriota</taxon>
        <taxon>Cyanophyceae</taxon>
        <taxon>Nostocales</taxon>
        <taxon>Nostocaceae</taxon>
        <taxon>Nostoc</taxon>
    </lineage>
</organism>
<accession>E7DQA8</accession>
<dbReference type="Gene3D" id="3.30.420.10">
    <property type="entry name" value="Ribonuclease H-like superfamily/Ribonuclease H"/>
    <property type="match status" value="1"/>
</dbReference>
<protein>
    <submittedName>
        <fullName evidence="2">Transposase</fullName>
    </submittedName>
</protein>
<feature type="domain" description="Tc1-like transposase DDE" evidence="1">
    <location>
        <begin position="45"/>
        <end position="121"/>
    </location>
</feature>
<gene>
    <name evidence="2" type="ORF">Nfla_8203</name>
</gene>
<proteinExistence type="predicted"/>
<dbReference type="AlphaFoldDB" id="E7DQA8"/>
<dbReference type="PANTHER" id="PTHR46564">
    <property type="entry name" value="TRANSPOSASE"/>
    <property type="match status" value="1"/>
</dbReference>
<dbReference type="InterPro" id="IPR038717">
    <property type="entry name" value="Tc1-like_DDE_dom"/>
</dbReference>